<dbReference type="Pfam" id="PF01184">
    <property type="entry name" value="Gpr1_Fun34_YaaH"/>
    <property type="match status" value="1"/>
</dbReference>
<dbReference type="InterPro" id="IPR047622">
    <property type="entry name" value="GPR1_FUN34_YAAH"/>
</dbReference>
<evidence type="ECO:0000256" key="2">
    <source>
        <dbReference type="ARBA" id="ARBA00005587"/>
    </source>
</evidence>
<keyword evidence="5 6" id="KW-0472">Membrane</keyword>
<dbReference type="Proteomes" id="UP001162734">
    <property type="component" value="Chromosome"/>
</dbReference>
<proteinExistence type="inferred from homology"/>
<feature type="transmembrane region" description="Helical" evidence="6">
    <location>
        <begin position="120"/>
        <end position="139"/>
    </location>
</feature>
<evidence type="ECO:0008006" key="9">
    <source>
        <dbReference type="Google" id="ProtNLM"/>
    </source>
</evidence>
<evidence type="ECO:0000256" key="1">
    <source>
        <dbReference type="ARBA" id="ARBA00004141"/>
    </source>
</evidence>
<evidence type="ECO:0000313" key="8">
    <source>
        <dbReference type="Proteomes" id="UP001162734"/>
    </source>
</evidence>
<dbReference type="NCBIfam" id="NF038013">
    <property type="entry name" value="AceTr_1"/>
    <property type="match status" value="1"/>
</dbReference>
<evidence type="ECO:0000256" key="5">
    <source>
        <dbReference type="ARBA" id="ARBA00023136"/>
    </source>
</evidence>
<dbReference type="PANTHER" id="PTHR30178">
    <property type="entry name" value="INNER MEMBRANE PROTEIN YAAH"/>
    <property type="match status" value="1"/>
</dbReference>
<feature type="transmembrane region" description="Helical" evidence="6">
    <location>
        <begin position="87"/>
        <end position="108"/>
    </location>
</feature>
<evidence type="ECO:0000256" key="4">
    <source>
        <dbReference type="ARBA" id="ARBA00022989"/>
    </source>
</evidence>
<protein>
    <recommendedName>
        <fullName evidence="9">GPR1/FUN34/yaaH family protein</fullName>
    </recommendedName>
</protein>
<accession>A0ABM7XEM1</accession>
<feature type="transmembrane region" description="Helical" evidence="6">
    <location>
        <begin position="145"/>
        <end position="162"/>
    </location>
</feature>
<evidence type="ECO:0000256" key="3">
    <source>
        <dbReference type="ARBA" id="ARBA00022692"/>
    </source>
</evidence>
<reference evidence="8" key="1">
    <citation type="journal article" date="2022" name="Int. J. Syst. Evol. Microbiol.">
        <title>Anaeromyxobacter oryzae sp. nov., Anaeromyxobacter diazotrophicus sp. nov. and Anaeromyxobacter paludicola sp. nov., isolated from paddy soils.</title>
        <authorList>
            <person name="Itoh H."/>
            <person name="Xu Z."/>
            <person name="Mise K."/>
            <person name="Masuda Y."/>
            <person name="Ushijima N."/>
            <person name="Hayakawa C."/>
            <person name="Shiratori Y."/>
            <person name="Senoo K."/>
        </authorList>
    </citation>
    <scope>NUCLEOTIDE SEQUENCE [LARGE SCALE GENOMIC DNA]</scope>
    <source>
        <strain evidence="8">Red630</strain>
    </source>
</reference>
<dbReference type="InterPro" id="IPR047623">
    <property type="entry name" value="SatP"/>
</dbReference>
<gene>
    <name evidence="7" type="ORF">AMPC_34430</name>
</gene>
<dbReference type="EMBL" id="AP025592">
    <property type="protein sequence ID" value="BDG10330.1"/>
    <property type="molecule type" value="Genomic_DNA"/>
</dbReference>
<keyword evidence="4 6" id="KW-1133">Transmembrane helix</keyword>
<dbReference type="PANTHER" id="PTHR30178:SF3">
    <property type="entry name" value="SUCCINATE-ACETATE_PROTON SYMPORTER SATP"/>
    <property type="match status" value="1"/>
</dbReference>
<organism evidence="7 8">
    <name type="scientific">Anaeromyxobacter paludicola</name>
    <dbReference type="NCBI Taxonomy" id="2918171"/>
    <lineage>
        <taxon>Bacteria</taxon>
        <taxon>Pseudomonadati</taxon>
        <taxon>Myxococcota</taxon>
        <taxon>Myxococcia</taxon>
        <taxon>Myxococcales</taxon>
        <taxon>Cystobacterineae</taxon>
        <taxon>Anaeromyxobacteraceae</taxon>
        <taxon>Anaeromyxobacter</taxon>
    </lineage>
</organism>
<dbReference type="InterPro" id="IPR000791">
    <property type="entry name" value="Gpr1/Fun34/SatP-like"/>
</dbReference>
<dbReference type="PROSITE" id="PS01114">
    <property type="entry name" value="GPR1_FUN34_YAAH"/>
    <property type="match status" value="1"/>
</dbReference>
<keyword evidence="3 6" id="KW-0812">Transmembrane</keyword>
<dbReference type="RefSeq" id="WP_248342775.1">
    <property type="nucleotide sequence ID" value="NZ_AP025592.1"/>
</dbReference>
<comment type="subcellular location">
    <subcellularLocation>
        <location evidence="1">Membrane</location>
        <topology evidence="1">Multi-pass membrane protein</topology>
    </subcellularLocation>
</comment>
<evidence type="ECO:0000313" key="7">
    <source>
        <dbReference type="EMBL" id="BDG10330.1"/>
    </source>
</evidence>
<keyword evidence="8" id="KW-1185">Reference proteome</keyword>
<feature type="transmembrane region" description="Helical" evidence="6">
    <location>
        <begin position="54"/>
        <end position="75"/>
    </location>
</feature>
<comment type="similarity">
    <text evidence="2">Belongs to the acetate uptake transporter (AceTr) (TC 2.A.96) family.</text>
</comment>
<sequence length="210" mass="22742">MSELQAVTSTPVRDIARALPHETVIRDSTANPAPLGLMGFGLTTILLNMHNAGFIGIGSMILAMGMFYGGIAQVIAGYMEWKKKNTFGMVAFTSYGFFWISLVALVLMPRFGIEAADGRAMAAYLFVWGLFSLVLFVGTFRTTRALMIVFFLLTILFFLLAVGDATGSKAVTRLAGYEGILCGLGAMYVGAAQIWNEMYGRTVLPLGSFD</sequence>
<feature type="transmembrane region" description="Helical" evidence="6">
    <location>
        <begin position="174"/>
        <end position="195"/>
    </location>
</feature>
<evidence type="ECO:0000256" key="6">
    <source>
        <dbReference type="SAM" id="Phobius"/>
    </source>
</evidence>
<name>A0ABM7XEM1_9BACT</name>